<sequence length="270" mass="30653">MLFSGNAGIGKTTLAKLLFNELDLNDLDILEINASRTNSVDDIRDKIINFIQMIPFGDFKVVLLDEADYLSPNAQAALRGVMEEYHSTSRFILTCNYPNRIIPAIHSRCQGFHIAKLDKTEFTTRVAEILIAEDITPDLDILDTYIKATYPDLRKCINMVQMNSQEGILLTPNEGDKGEQDWKLDMVELFKAGKISKARKLLCGQVRSEEMEEIYRWMYDNIELFGNEELQDQAVLIIKQGLVDHTLVVDPEINLAATLIRLARLTNGEI</sequence>
<dbReference type="GO" id="GO:0005524">
    <property type="term" value="F:ATP binding"/>
    <property type="evidence" value="ECO:0007669"/>
    <property type="project" value="UniProtKB-KW"/>
</dbReference>
<evidence type="ECO:0000313" key="5">
    <source>
        <dbReference type="EMBL" id="SVB46830.1"/>
    </source>
</evidence>
<feature type="domain" description="AAA+ ATPase" evidence="4">
    <location>
        <begin position="1"/>
        <end position="136"/>
    </location>
</feature>
<evidence type="ECO:0000256" key="3">
    <source>
        <dbReference type="ARBA" id="ARBA00022840"/>
    </source>
</evidence>
<dbReference type="SUPFAM" id="SSF52540">
    <property type="entry name" value="P-loop containing nucleoside triphosphate hydrolases"/>
    <property type="match status" value="1"/>
</dbReference>
<dbReference type="GO" id="GO:0016887">
    <property type="term" value="F:ATP hydrolysis activity"/>
    <property type="evidence" value="ECO:0007669"/>
    <property type="project" value="InterPro"/>
</dbReference>
<dbReference type="GO" id="GO:0006281">
    <property type="term" value="P:DNA repair"/>
    <property type="evidence" value="ECO:0007669"/>
    <property type="project" value="TreeGrafter"/>
</dbReference>
<dbReference type="EMBL" id="UINC01043171">
    <property type="protein sequence ID" value="SVB46830.1"/>
    <property type="molecule type" value="Genomic_DNA"/>
</dbReference>
<dbReference type="GO" id="GO:0006261">
    <property type="term" value="P:DNA-templated DNA replication"/>
    <property type="evidence" value="ECO:0007669"/>
    <property type="project" value="TreeGrafter"/>
</dbReference>
<dbReference type="Gene3D" id="3.40.50.300">
    <property type="entry name" value="P-loop containing nucleotide triphosphate hydrolases"/>
    <property type="match status" value="1"/>
</dbReference>
<dbReference type="Gene3D" id="1.10.8.60">
    <property type="match status" value="1"/>
</dbReference>
<protein>
    <recommendedName>
        <fullName evidence="4">AAA+ ATPase domain-containing protein</fullName>
    </recommendedName>
</protein>
<dbReference type="CDD" id="cd00009">
    <property type="entry name" value="AAA"/>
    <property type="match status" value="1"/>
</dbReference>
<keyword evidence="3" id="KW-0067">ATP-binding</keyword>
<dbReference type="GO" id="GO:0005663">
    <property type="term" value="C:DNA replication factor C complex"/>
    <property type="evidence" value="ECO:0007669"/>
    <property type="project" value="TreeGrafter"/>
</dbReference>
<evidence type="ECO:0000259" key="4">
    <source>
        <dbReference type="SMART" id="SM00382"/>
    </source>
</evidence>
<dbReference type="Pfam" id="PF00004">
    <property type="entry name" value="AAA"/>
    <property type="match status" value="1"/>
</dbReference>
<accession>A0A382E852</accession>
<dbReference type="GO" id="GO:0003689">
    <property type="term" value="F:DNA clamp loader activity"/>
    <property type="evidence" value="ECO:0007669"/>
    <property type="project" value="TreeGrafter"/>
</dbReference>
<keyword evidence="2" id="KW-0547">Nucleotide-binding</keyword>
<reference evidence="5" key="1">
    <citation type="submission" date="2018-05" db="EMBL/GenBank/DDBJ databases">
        <authorList>
            <person name="Lanie J.A."/>
            <person name="Ng W.-L."/>
            <person name="Kazmierczak K.M."/>
            <person name="Andrzejewski T.M."/>
            <person name="Davidsen T.M."/>
            <person name="Wayne K.J."/>
            <person name="Tettelin H."/>
            <person name="Glass J.I."/>
            <person name="Rusch D."/>
            <person name="Podicherti R."/>
            <person name="Tsui H.-C.T."/>
            <person name="Winkler M.E."/>
        </authorList>
    </citation>
    <scope>NUCLEOTIDE SEQUENCE</scope>
</reference>
<name>A0A382E852_9ZZZZ</name>
<dbReference type="InterPro" id="IPR003959">
    <property type="entry name" value="ATPase_AAA_core"/>
</dbReference>
<keyword evidence="1" id="KW-0235">DNA replication</keyword>
<gene>
    <name evidence="5" type="ORF">METZ01_LOCUS199684</name>
</gene>
<organism evidence="5">
    <name type="scientific">marine metagenome</name>
    <dbReference type="NCBI Taxonomy" id="408172"/>
    <lineage>
        <taxon>unclassified sequences</taxon>
        <taxon>metagenomes</taxon>
        <taxon>ecological metagenomes</taxon>
    </lineage>
</organism>
<dbReference type="InterPro" id="IPR027417">
    <property type="entry name" value="P-loop_NTPase"/>
</dbReference>
<proteinExistence type="predicted"/>
<dbReference type="InterPro" id="IPR050238">
    <property type="entry name" value="DNA_Rep/Repair_Clamp_Loader"/>
</dbReference>
<dbReference type="SMART" id="SM00382">
    <property type="entry name" value="AAA"/>
    <property type="match status" value="1"/>
</dbReference>
<dbReference type="PANTHER" id="PTHR11669:SF20">
    <property type="entry name" value="REPLICATION FACTOR C SUBUNIT 4"/>
    <property type="match status" value="1"/>
</dbReference>
<dbReference type="InterPro" id="IPR003593">
    <property type="entry name" value="AAA+_ATPase"/>
</dbReference>
<evidence type="ECO:0000256" key="1">
    <source>
        <dbReference type="ARBA" id="ARBA00022705"/>
    </source>
</evidence>
<evidence type="ECO:0000256" key="2">
    <source>
        <dbReference type="ARBA" id="ARBA00022741"/>
    </source>
</evidence>
<dbReference type="AlphaFoldDB" id="A0A382E852"/>
<dbReference type="PANTHER" id="PTHR11669">
    <property type="entry name" value="REPLICATION FACTOR C / DNA POLYMERASE III GAMMA-TAU SUBUNIT"/>
    <property type="match status" value="1"/>
</dbReference>